<evidence type="ECO:0000313" key="4">
    <source>
        <dbReference type="EMBL" id="CAK9267017.1"/>
    </source>
</evidence>
<dbReference type="Pfam" id="PF13855">
    <property type="entry name" value="LRR_8"/>
    <property type="match status" value="1"/>
</dbReference>
<protein>
    <recommendedName>
        <fullName evidence="3">Malectin-like domain-containing protein</fullName>
    </recommendedName>
</protein>
<accession>A0ABP0WKP8</accession>
<comment type="subcellular location">
    <subcellularLocation>
        <location evidence="1">Membrane</location>
        <topology evidence="1">Single-pass membrane protein</topology>
    </subcellularLocation>
</comment>
<evidence type="ECO:0000256" key="1">
    <source>
        <dbReference type="ARBA" id="ARBA00004167"/>
    </source>
</evidence>
<dbReference type="InterPro" id="IPR032675">
    <property type="entry name" value="LRR_dom_sf"/>
</dbReference>
<proteinExistence type="predicted"/>
<keyword evidence="2" id="KW-0732">Signal</keyword>
<evidence type="ECO:0000259" key="3">
    <source>
        <dbReference type="Pfam" id="PF12819"/>
    </source>
</evidence>
<organism evidence="4 5">
    <name type="scientific">Sphagnum jensenii</name>
    <dbReference type="NCBI Taxonomy" id="128206"/>
    <lineage>
        <taxon>Eukaryota</taxon>
        <taxon>Viridiplantae</taxon>
        <taxon>Streptophyta</taxon>
        <taxon>Embryophyta</taxon>
        <taxon>Bryophyta</taxon>
        <taxon>Sphagnophytina</taxon>
        <taxon>Sphagnopsida</taxon>
        <taxon>Sphagnales</taxon>
        <taxon>Sphagnaceae</taxon>
        <taxon>Sphagnum</taxon>
    </lineage>
</organism>
<sequence>MEKCTGVSTAWLLMAVLGVLCNVSVPRVFAENPPGSFFVNCGSTASYVDKVTNITSMPDDQFIDEKSGVNANVSSSSQYYPDFSELATLRYFPDSRAKYCYSFLVTPNTTYRIRGTFFYGNYDNQNTVPKFQMAIEGTIIASNFISEVNVIAYQEISFVPQRNVTFLCLSRDITNSVPFISAISLVKSNPEAVFAENLYRGYYYVTQFRWNFGGNGIIRHPDDIADHYWFPVKSDSSYVHSTAQVEALTATNIVNATFPPKTVMDTALTTNGTCMTIDIPFPQSYIWFMILYWSELNPNASASSRQFYVGVPGYETQFVNTSGLGENFHLSYPGRVPNYVSLFKNLSISTALGPLVNALEIFELSQNQFVTLTNEQDTLAIEEIKSSYGNLALWTGDPCLPYPHPWVTCSNVSILQSSSSIIAVNLSQYSLTGPISPSFGKLRSLTSLVLENNELNGLLPDFWQSPNLTTLNLRSNQLSGSIPPSIWDIPKLNVLDLSDNNLSGNLVPITSTSCPTSLTTVNLGNNKLSGSFPSQLLACSISTLQEMWKF</sequence>
<reference evidence="4" key="1">
    <citation type="submission" date="2024-02" db="EMBL/GenBank/DDBJ databases">
        <authorList>
            <consortium name="ELIXIR-Norway"/>
            <consortium name="Elixir Norway"/>
        </authorList>
    </citation>
    <scope>NUCLEOTIDE SEQUENCE</scope>
</reference>
<dbReference type="EMBL" id="OZ020114">
    <property type="protein sequence ID" value="CAK9267017.1"/>
    <property type="molecule type" value="Genomic_DNA"/>
</dbReference>
<dbReference type="PANTHER" id="PTHR45631">
    <property type="entry name" value="OS07G0107800 PROTEIN-RELATED"/>
    <property type="match status" value="1"/>
</dbReference>
<dbReference type="Proteomes" id="UP001497444">
    <property type="component" value="Chromosome 19"/>
</dbReference>
<dbReference type="SUPFAM" id="SSF52058">
    <property type="entry name" value="L domain-like"/>
    <property type="match status" value="1"/>
</dbReference>
<dbReference type="Gene3D" id="3.80.10.10">
    <property type="entry name" value="Ribonuclease Inhibitor"/>
    <property type="match status" value="1"/>
</dbReference>
<feature type="domain" description="Malectin-like" evidence="3">
    <location>
        <begin position="39"/>
        <end position="363"/>
    </location>
</feature>
<keyword evidence="5" id="KW-1185">Reference proteome</keyword>
<dbReference type="Pfam" id="PF00560">
    <property type="entry name" value="LRR_1"/>
    <property type="match status" value="1"/>
</dbReference>
<feature type="signal peptide" evidence="2">
    <location>
        <begin position="1"/>
        <end position="30"/>
    </location>
</feature>
<feature type="chain" id="PRO_5046534386" description="Malectin-like domain-containing protein" evidence="2">
    <location>
        <begin position="31"/>
        <end position="550"/>
    </location>
</feature>
<name>A0ABP0WKP8_9BRYO</name>
<evidence type="ECO:0000256" key="2">
    <source>
        <dbReference type="SAM" id="SignalP"/>
    </source>
</evidence>
<dbReference type="Pfam" id="PF12819">
    <property type="entry name" value="Malectin_like"/>
    <property type="match status" value="1"/>
</dbReference>
<evidence type="ECO:0000313" key="5">
    <source>
        <dbReference type="Proteomes" id="UP001497444"/>
    </source>
</evidence>
<gene>
    <name evidence="4" type="ORF">CSSPJE1EN1_LOCUS12495</name>
</gene>
<dbReference type="PANTHER" id="PTHR45631:SF68">
    <property type="entry name" value="REPEAT FAMILY PROTEIN, PUTATIVE, EXPRESSED-RELATED"/>
    <property type="match status" value="1"/>
</dbReference>
<dbReference type="InterPro" id="IPR001611">
    <property type="entry name" value="Leu-rich_rpt"/>
</dbReference>
<dbReference type="InterPro" id="IPR024788">
    <property type="entry name" value="Malectin-like_Carb-bd_dom"/>
</dbReference>